<dbReference type="GO" id="GO:0000160">
    <property type="term" value="P:phosphorelay signal transduction system"/>
    <property type="evidence" value="ECO:0007669"/>
    <property type="project" value="TreeGrafter"/>
</dbReference>
<dbReference type="InterPro" id="IPR036890">
    <property type="entry name" value="HATPase_C_sf"/>
</dbReference>
<dbReference type="PANTHER" id="PTHR45436">
    <property type="entry name" value="SENSOR HISTIDINE KINASE YKOH"/>
    <property type="match status" value="1"/>
</dbReference>
<evidence type="ECO:0000256" key="2">
    <source>
        <dbReference type="ARBA" id="ARBA00012438"/>
    </source>
</evidence>
<evidence type="ECO:0000313" key="9">
    <source>
        <dbReference type="EMBL" id="GGS30844.1"/>
    </source>
</evidence>
<feature type="transmembrane region" description="Helical" evidence="7">
    <location>
        <begin position="322"/>
        <end position="343"/>
    </location>
</feature>
<feature type="region of interest" description="Disordered" evidence="6">
    <location>
        <begin position="667"/>
        <end position="942"/>
    </location>
</feature>
<evidence type="ECO:0000256" key="7">
    <source>
        <dbReference type="SAM" id="Phobius"/>
    </source>
</evidence>
<dbReference type="SMART" id="SM00387">
    <property type="entry name" value="HATPase_c"/>
    <property type="match status" value="1"/>
</dbReference>
<dbReference type="EMBL" id="BMRB01000002">
    <property type="protein sequence ID" value="GGS30844.1"/>
    <property type="molecule type" value="Genomic_DNA"/>
</dbReference>
<keyword evidence="3" id="KW-0597">Phosphoprotein</keyword>
<dbReference type="InterPro" id="IPR003594">
    <property type="entry name" value="HATPase_dom"/>
</dbReference>
<gene>
    <name evidence="9" type="ORF">GCM10010171_25650</name>
</gene>
<proteinExistence type="predicted"/>
<keyword evidence="7" id="KW-0472">Membrane</keyword>
<feature type="compositionally biased region" description="Low complexity" evidence="6">
    <location>
        <begin position="870"/>
        <end position="884"/>
    </location>
</feature>
<dbReference type="Proteomes" id="UP000660680">
    <property type="component" value="Unassembled WGS sequence"/>
</dbReference>
<evidence type="ECO:0000256" key="1">
    <source>
        <dbReference type="ARBA" id="ARBA00000085"/>
    </source>
</evidence>
<dbReference type="PANTHER" id="PTHR45436:SF5">
    <property type="entry name" value="SENSOR HISTIDINE KINASE TRCS"/>
    <property type="match status" value="1"/>
</dbReference>
<dbReference type="InterPro" id="IPR050428">
    <property type="entry name" value="TCS_sensor_his_kinase"/>
</dbReference>
<dbReference type="RefSeq" id="WP_189210628.1">
    <property type="nucleotide sequence ID" value="NZ_BMRB01000002.1"/>
</dbReference>
<comment type="catalytic activity">
    <reaction evidence="1">
        <text>ATP + protein L-histidine = ADP + protein N-phospho-L-histidine.</text>
        <dbReference type="EC" id="2.7.13.3"/>
    </reaction>
</comment>
<dbReference type="Gene3D" id="6.10.340.10">
    <property type="match status" value="1"/>
</dbReference>
<dbReference type="EC" id="2.7.13.3" evidence="2"/>
<evidence type="ECO:0000256" key="3">
    <source>
        <dbReference type="ARBA" id="ARBA00022553"/>
    </source>
</evidence>
<sequence>MIVAPTGIDQQPRPRQTGSSLAAVLDWRNWKLPVKLAAVLVVPILVALAAGVLQIQSYVSRSANYAQMRELVAVRDALVPLIDSIQLERTMVARGVLEPGVYQEQGRTTEFMRVHLVTLRAETAGFGEVSATRFDEAVQHLAPLADVRARVPKDGSTSLMAYTIAVKALLDFDQALVSQFGDPLLSGTATALHHIEVAREQVALQQAVVLTGLARGDLASADQRALAESVLRMTDRLSDFQAVATPQQRREFTVRMESTDVALRDRLVQTAVNTSGGLRIEPTEWNRSSEATAARLAEVGAGLAGELRGAADRLQDQTSDRAGLASVILLGMIVAAGAIGWIVGRQLLRSLTALRRAALEVADHRLPAVVAGIRANTEPDTAIEPVPVHTTEELGQLARAFDAVHRQAVLSATEQAELRSDMRNIFVNLSRRSQGLVERQLKLMEELERKEEDPDQLANLFKLDHLATRMRRNNENLMVLSGTEVSRRFTKPVPLVSVLRAAVSEIEQYQRVVVHPAPPVEVVGYAAGDLVHLVAELLDNATAFSPPRSQVVVGARARGDGDVLVEITDEGIGMAEAELIAVNRRLAEDAPAELPVSRQLGLFVVARLAARQGVRVRLRPVGDGKDGLRAVVLVPAELVRAQTVTPVPATTAPGANGRVLPRGSATALMPRVPDTSPAASGPIPTAHGLDNPPPRLPGPVPATSGSGLIHATNGSDPLPRRPTTPAGNGLDPAQHQPGTANASDPIHATNGSDPLPRRHTTPAGDGLDPAQRLPGTATADGFDPIHAVNGCEPLPRRPTTTAANGLDAARRQPGAATTDGFGPIRVVDGAEPLPRRSVASAGNGADPANPVSQGAGLAQPNGAVPRVPIGSPSSADGAGQGDSSWFSGELPKRPVRSPGFGAPPPVSAPRRRDPERVRGFLANYQSGVRRGVPNANQRNEQS</sequence>
<organism evidence="9 10">
    <name type="scientific">Actinokineospora fastidiosa</name>
    <dbReference type="NCBI Taxonomy" id="1816"/>
    <lineage>
        <taxon>Bacteria</taxon>
        <taxon>Bacillati</taxon>
        <taxon>Actinomycetota</taxon>
        <taxon>Actinomycetes</taxon>
        <taxon>Pseudonocardiales</taxon>
        <taxon>Pseudonocardiaceae</taxon>
        <taxon>Actinokineospora</taxon>
    </lineage>
</organism>
<keyword evidence="7" id="KW-1133">Transmembrane helix</keyword>
<dbReference type="GO" id="GO:0004673">
    <property type="term" value="F:protein histidine kinase activity"/>
    <property type="evidence" value="ECO:0007669"/>
    <property type="project" value="UniProtKB-EC"/>
</dbReference>
<dbReference type="AlphaFoldDB" id="A0A918GDS4"/>
<feature type="domain" description="Histidine kinase/HSP90-like ATPase" evidence="8">
    <location>
        <begin position="525"/>
        <end position="638"/>
    </location>
</feature>
<evidence type="ECO:0000256" key="4">
    <source>
        <dbReference type="ARBA" id="ARBA00022679"/>
    </source>
</evidence>
<dbReference type="Pfam" id="PF08376">
    <property type="entry name" value="NIT"/>
    <property type="match status" value="1"/>
</dbReference>
<dbReference type="GO" id="GO:0005886">
    <property type="term" value="C:plasma membrane"/>
    <property type="evidence" value="ECO:0007669"/>
    <property type="project" value="TreeGrafter"/>
</dbReference>
<keyword evidence="5" id="KW-0418">Kinase</keyword>
<keyword evidence="4" id="KW-0808">Transferase</keyword>
<reference evidence="9" key="1">
    <citation type="journal article" date="2014" name="Int. J. Syst. Evol. Microbiol.">
        <title>Complete genome sequence of Corynebacterium casei LMG S-19264T (=DSM 44701T), isolated from a smear-ripened cheese.</title>
        <authorList>
            <consortium name="US DOE Joint Genome Institute (JGI-PGF)"/>
            <person name="Walter F."/>
            <person name="Albersmeier A."/>
            <person name="Kalinowski J."/>
            <person name="Ruckert C."/>
        </authorList>
    </citation>
    <scope>NUCLEOTIDE SEQUENCE</scope>
    <source>
        <strain evidence="9">JCM 3276</strain>
    </source>
</reference>
<keyword evidence="10" id="KW-1185">Reference proteome</keyword>
<feature type="transmembrane region" description="Helical" evidence="7">
    <location>
        <begin position="36"/>
        <end position="59"/>
    </location>
</feature>
<name>A0A918GDS4_9PSEU</name>
<reference evidence="9" key="2">
    <citation type="submission" date="2020-09" db="EMBL/GenBank/DDBJ databases">
        <authorList>
            <person name="Sun Q."/>
            <person name="Ohkuma M."/>
        </authorList>
    </citation>
    <scope>NUCLEOTIDE SEQUENCE</scope>
    <source>
        <strain evidence="9">JCM 3276</strain>
    </source>
</reference>
<evidence type="ECO:0000259" key="8">
    <source>
        <dbReference type="SMART" id="SM00387"/>
    </source>
</evidence>
<comment type="caution">
    <text evidence="9">The sequence shown here is derived from an EMBL/GenBank/DDBJ whole genome shotgun (WGS) entry which is preliminary data.</text>
</comment>
<evidence type="ECO:0000313" key="10">
    <source>
        <dbReference type="Proteomes" id="UP000660680"/>
    </source>
</evidence>
<accession>A0A918GDS4</accession>
<dbReference type="Gene3D" id="3.30.565.10">
    <property type="entry name" value="Histidine kinase-like ATPase, C-terminal domain"/>
    <property type="match status" value="1"/>
</dbReference>
<dbReference type="SUPFAM" id="SSF55874">
    <property type="entry name" value="ATPase domain of HSP90 chaperone/DNA topoisomerase II/histidine kinase"/>
    <property type="match status" value="1"/>
</dbReference>
<feature type="compositionally biased region" description="Pro residues" evidence="6">
    <location>
        <begin position="691"/>
        <end position="700"/>
    </location>
</feature>
<evidence type="ECO:0000256" key="5">
    <source>
        <dbReference type="ARBA" id="ARBA00022777"/>
    </source>
</evidence>
<keyword evidence="7" id="KW-0812">Transmembrane</keyword>
<protein>
    <recommendedName>
        <fullName evidence="2">histidine kinase</fullName>
        <ecNumber evidence="2">2.7.13.3</ecNumber>
    </recommendedName>
</protein>
<dbReference type="InterPro" id="IPR013587">
    <property type="entry name" value="Nitrate/nitrite_sensing"/>
</dbReference>
<dbReference type="Pfam" id="PF02518">
    <property type="entry name" value="HATPase_c"/>
    <property type="match status" value="1"/>
</dbReference>
<evidence type="ECO:0000256" key="6">
    <source>
        <dbReference type="SAM" id="MobiDB-lite"/>
    </source>
</evidence>